<keyword evidence="2" id="KW-1185">Reference proteome</keyword>
<name>A0A0L0D6K1_THETB</name>
<dbReference type="Proteomes" id="UP000054408">
    <property type="component" value="Unassembled WGS sequence"/>
</dbReference>
<dbReference type="AlphaFoldDB" id="A0A0L0D6K1"/>
<evidence type="ECO:0000313" key="1">
    <source>
        <dbReference type="EMBL" id="KNC46933.1"/>
    </source>
</evidence>
<gene>
    <name evidence="1" type="ORF">AMSG_03365</name>
</gene>
<dbReference type="EMBL" id="GL349444">
    <property type="protein sequence ID" value="KNC46933.1"/>
    <property type="molecule type" value="Genomic_DNA"/>
</dbReference>
<reference evidence="1 2" key="1">
    <citation type="submission" date="2010-05" db="EMBL/GenBank/DDBJ databases">
        <title>The Genome Sequence of Thecamonas trahens ATCC 50062.</title>
        <authorList>
            <consortium name="The Broad Institute Genome Sequencing Platform"/>
            <person name="Russ C."/>
            <person name="Cuomo C."/>
            <person name="Shea T."/>
            <person name="Young S.K."/>
            <person name="Zeng Q."/>
            <person name="Koehrsen M."/>
            <person name="Haas B."/>
            <person name="Borodovsky M."/>
            <person name="Guigo R."/>
            <person name="Alvarado L."/>
            <person name="Berlin A."/>
            <person name="Bochicchio J."/>
            <person name="Borenstein D."/>
            <person name="Chapman S."/>
            <person name="Chen Z."/>
            <person name="Freedman E."/>
            <person name="Gellesch M."/>
            <person name="Goldberg J."/>
            <person name="Griggs A."/>
            <person name="Gujja S."/>
            <person name="Heilman E."/>
            <person name="Heiman D."/>
            <person name="Hepburn T."/>
            <person name="Howarth C."/>
            <person name="Jen D."/>
            <person name="Larson L."/>
            <person name="Mehta T."/>
            <person name="Park D."/>
            <person name="Pearson M."/>
            <person name="Roberts A."/>
            <person name="Saif S."/>
            <person name="Shenoy N."/>
            <person name="Sisk P."/>
            <person name="Stolte C."/>
            <person name="Sykes S."/>
            <person name="Thomson T."/>
            <person name="Walk T."/>
            <person name="White J."/>
            <person name="Yandava C."/>
            <person name="Burger G."/>
            <person name="Gray M.W."/>
            <person name="Holland P.W.H."/>
            <person name="King N."/>
            <person name="Lang F.B.F."/>
            <person name="Roger A.J."/>
            <person name="Ruiz-Trillo I."/>
            <person name="Lander E."/>
            <person name="Nusbaum C."/>
        </authorList>
    </citation>
    <scope>NUCLEOTIDE SEQUENCE [LARGE SCALE GENOMIC DNA]</scope>
    <source>
        <strain evidence="1 2">ATCC 50062</strain>
    </source>
</reference>
<dbReference type="GeneID" id="25562975"/>
<evidence type="ECO:0000313" key="2">
    <source>
        <dbReference type="Proteomes" id="UP000054408"/>
    </source>
</evidence>
<dbReference type="RefSeq" id="XP_013760205.1">
    <property type="nucleotide sequence ID" value="XM_013904751.1"/>
</dbReference>
<proteinExistence type="predicted"/>
<protein>
    <submittedName>
        <fullName evidence="1">Uncharacterized protein</fullName>
    </submittedName>
</protein>
<sequence>MGGHGPATRYAARGVSNLLRMKLAPMGQRVFPYGMRHAMDRLFRRGAYVMKEVAIPGAALVAIYQGGLYLNDADHRSHYF</sequence>
<organism evidence="1 2">
    <name type="scientific">Thecamonas trahens ATCC 50062</name>
    <dbReference type="NCBI Taxonomy" id="461836"/>
    <lineage>
        <taxon>Eukaryota</taxon>
        <taxon>Apusozoa</taxon>
        <taxon>Apusomonadida</taxon>
        <taxon>Apusomonadidae</taxon>
        <taxon>Thecamonas</taxon>
    </lineage>
</organism>
<accession>A0A0L0D6K1</accession>